<sequence>MSETIGESKQPRKKLVIKIYSSRPKKCEGVCELKNKKGYYAEAIWINVKDPSTVKQCDKKKSLKRLKEKKLEVELAMIMDRCKRMQCWVMMKRLMVGKDAWIFKKIDLNKNKSTKNEKITSLSEIESKLKSLKYSKVDEFASDIKIMFSYLLGYPPRSEIHKIVRRINESFELTWKIIQKKWILQEKQERENL</sequence>
<dbReference type="SUPFAM" id="SSF47370">
    <property type="entry name" value="Bromodomain"/>
    <property type="match status" value="1"/>
</dbReference>
<dbReference type="SMART" id="SM00297">
    <property type="entry name" value="BROMO"/>
    <property type="match status" value="1"/>
</dbReference>
<reference evidence="3" key="1">
    <citation type="submission" date="2013-04" db="EMBL/GenBank/DDBJ databases">
        <authorList>
            <person name="Schmutz J."/>
            <person name="McClean P."/>
            <person name="Shu S."/>
            <person name="Cregan P."/>
            <person name="Rokhsar D."/>
            <person name="Jackson S."/>
        </authorList>
    </citation>
    <scope>NUCLEOTIDE SEQUENCE</scope>
</reference>
<name>V7D2U9_PHAVU</name>
<dbReference type="InterPro" id="IPR001487">
    <property type="entry name" value="Bromodomain"/>
</dbReference>
<gene>
    <name evidence="3" type="ORF">PHAVU_L009000g</name>
</gene>
<dbReference type="Gramene" id="ESW35870">
    <property type="protein sequence ID" value="ESW35870"/>
    <property type="gene ID" value="PHAVU_L009000g"/>
</dbReference>
<dbReference type="EMBL" id="KI548718">
    <property type="protein sequence ID" value="ESW35870.1"/>
    <property type="molecule type" value="Genomic_DNA"/>
</dbReference>
<dbReference type="Gene3D" id="1.20.920.10">
    <property type="entry name" value="Bromodomain-like"/>
    <property type="match status" value="1"/>
</dbReference>
<proteinExistence type="predicted"/>
<evidence type="ECO:0000259" key="2">
    <source>
        <dbReference type="SMART" id="SM00297"/>
    </source>
</evidence>
<dbReference type="STRING" id="3885.V7D2U9"/>
<organism evidence="3">
    <name type="scientific">Phaseolus vulgaris</name>
    <name type="common">Kidney bean</name>
    <name type="synonym">French bean</name>
    <dbReference type="NCBI Taxonomy" id="3885"/>
    <lineage>
        <taxon>Eukaryota</taxon>
        <taxon>Viridiplantae</taxon>
        <taxon>Streptophyta</taxon>
        <taxon>Embryophyta</taxon>
        <taxon>Tracheophyta</taxon>
        <taxon>Spermatophyta</taxon>
        <taxon>Magnoliopsida</taxon>
        <taxon>eudicotyledons</taxon>
        <taxon>Gunneridae</taxon>
        <taxon>Pentapetalae</taxon>
        <taxon>rosids</taxon>
        <taxon>fabids</taxon>
        <taxon>Fabales</taxon>
        <taxon>Fabaceae</taxon>
        <taxon>Papilionoideae</taxon>
        <taxon>50 kb inversion clade</taxon>
        <taxon>NPAAA clade</taxon>
        <taxon>indigoferoid/millettioid clade</taxon>
        <taxon>Phaseoleae</taxon>
        <taxon>Phaseolus</taxon>
    </lineage>
</organism>
<feature type="domain" description="Bromo" evidence="2">
    <location>
        <begin position="78"/>
        <end position="180"/>
    </location>
</feature>
<evidence type="ECO:0000256" key="1">
    <source>
        <dbReference type="ARBA" id="ARBA00023117"/>
    </source>
</evidence>
<dbReference type="OrthoDB" id="1436287at2759"/>
<dbReference type="InterPro" id="IPR036427">
    <property type="entry name" value="Bromodomain-like_sf"/>
</dbReference>
<dbReference type="eggNOG" id="KOG1474">
    <property type="taxonomic scope" value="Eukaryota"/>
</dbReference>
<accession>V7D2U9</accession>
<dbReference type="AlphaFoldDB" id="V7D2U9"/>
<evidence type="ECO:0000313" key="3">
    <source>
        <dbReference type="EMBL" id="ESW35870.1"/>
    </source>
</evidence>
<dbReference type="OMA" id="AEAIWIN"/>
<keyword evidence="1" id="KW-0103">Bromodomain</keyword>
<protein>
    <recommendedName>
        <fullName evidence="2">Bromo domain-containing protein</fullName>
    </recommendedName>
</protein>
<dbReference type="Pfam" id="PF00439">
    <property type="entry name" value="Bromodomain"/>
    <property type="match status" value="1"/>
</dbReference>